<evidence type="ECO:0000313" key="4">
    <source>
        <dbReference type="Proteomes" id="UP000448575"/>
    </source>
</evidence>
<dbReference type="AlphaFoldDB" id="A0A6N9HN73"/>
<gene>
    <name evidence="3" type="ORF">GTP41_21725</name>
</gene>
<accession>A0A6N9HN73</accession>
<dbReference type="InterPro" id="IPR050410">
    <property type="entry name" value="CCR4/nocturin_mRNA_transcr"/>
</dbReference>
<dbReference type="GO" id="GO:0004519">
    <property type="term" value="F:endonuclease activity"/>
    <property type="evidence" value="ECO:0007669"/>
    <property type="project" value="UniProtKB-KW"/>
</dbReference>
<dbReference type="InterPro" id="IPR005135">
    <property type="entry name" value="Endo/exonuclease/phosphatase"/>
</dbReference>
<comment type="caution">
    <text evidence="3">The sequence shown here is derived from an EMBL/GenBank/DDBJ whole genome shotgun (WGS) entry which is preliminary data.</text>
</comment>
<dbReference type="SUPFAM" id="SSF56219">
    <property type="entry name" value="DNase I-like"/>
    <property type="match status" value="1"/>
</dbReference>
<proteinExistence type="predicted"/>
<keyword evidence="4" id="KW-1185">Reference proteome</keyword>
<dbReference type="GO" id="GO:0000175">
    <property type="term" value="F:3'-5'-RNA exonuclease activity"/>
    <property type="evidence" value="ECO:0007669"/>
    <property type="project" value="TreeGrafter"/>
</dbReference>
<organism evidence="3 4">
    <name type="scientific">Pseudoduganella guangdongensis</name>
    <dbReference type="NCBI Taxonomy" id="2692179"/>
    <lineage>
        <taxon>Bacteria</taxon>
        <taxon>Pseudomonadati</taxon>
        <taxon>Pseudomonadota</taxon>
        <taxon>Betaproteobacteria</taxon>
        <taxon>Burkholderiales</taxon>
        <taxon>Oxalobacteraceae</taxon>
        <taxon>Telluria group</taxon>
        <taxon>Pseudoduganella</taxon>
    </lineage>
</organism>
<dbReference type="PANTHER" id="PTHR12121">
    <property type="entry name" value="CARBON CATABOLITE REPRESSOR PROTEIN 4"/>
    <property type="match status" value="1"/>
</dbReference>
<feature type="chain" id="PRO_5027059458" evidence="1">
    <location>
        <begin position="23"/>
        <end position="286"/>
    </location>
</feature>
<dbReference type="RefSeq" id="WP_161027676.1">
    <property type="nucleotide sequence ID" value="NZ_WWCJ01000020.1"/>
</dbReference>
<evidence type="ECO:0000256" key="1">
    <source>
        <dbReference type="SAM" id="SignalP"/>
    </source>
</evidence>
<feature type="domain" description="Endonuclease/exonuclease/phosphatase" evidence="2">
    <location>
        <begin position="31"/>
        <end position="272"/>
    </location>
</feature>
<feature type="signal peptide" evidence="1">
    <location>
        <begin position="1"/>
        <end position="22"/>
    </location>
</feature>
<protein>
    <submittedName>
        <fullName evidence="3">Endonuclease</fullName>
    </submittedName>
</protein>
<keyword evidence="1" id="KW-0732">Signal</keyword>
<dbReference type="Pfam" id="PF03372">
    <property type="entry name" value="Exo_endo_phos"/>
    <property type="match status" value="1"/>
</dbReference>
<dbReference type="InterPro" id="IPR036691">
    <property type="entry name" value="Endo/exonu/phosph_ase_sf"/>
</dbReference>
<dbReference type="Proteomes" id="UP000448575">
    <property type="component" value="Unassembled WGS sequence"/>
</dbReference>
<dbReference type="CDD" id="cd09083">
    <property type="entry name" value="EEP-1"/>
    <property type="match status" value="1"/>
</dbReference>
<sequence length="286" mass="32132">MMSFRHLLSLLALLALAPGAFAQPATTLNVATYNLRMNTERDGANAWPHRRELVKSLVRYHDFDVLATQEGLPDQVADMAAMAEYAHVGRGRDDGKHAGEHSAIFYKRQRFKLLRNGDFWLSQTPDQPSLGWDATCCHRIVSWAQLQDRQSGRTFYFFSVHFDHEGQVAQRESAKLMLRKVREIAGAEPVIVAGDFNSVPETEQIGTMKSLLADAFEISATPRYGPVGTFNAFKIDSPLDERIDYIFVSPRVKVLSYAALTDSRQGRFPSDHLPVLIKARIAAPNR</sequence>
<dbReference type="PANTHER" id="PTHR12121:SF36">
    <property type="entry name" value="ENDONUCLEASE_EXONUCLEASE_PHOSPHATASE DOMAIN-CONTAINING PROTEIN"/>
    <property type="match status" value="1"/>
</dbReference>
<dbReference type="Gene3D" id="3.60.10.10">
    <property type="entry name" value="Endonuclease/exonuclease/phosphatase"/>
    <property type="match status" value="1"/>
</dbReference>
<keyword evidence="3" id="KW-0378">Hydrolase</keyword>
<dbReference type="EMBL" id="WWCJ01000020">
    <property type="protein sequence ID" value="MYN04717.1"/>
    <property type="molecule type" value="Genomic_DNA"/>
</dbReference>
<keyword evidence="3" id="KW-0255">Endonuclease</keyword>
<evidence type="ECO:0000259" key="2">
    <source>
        <dbReference type="Pfam" id="PF03372"/>
    </source>
</evidence>
<name>A0A6N9HN73_9BURK</name>
<evidence type="ECO:0000313" key="3">
    <source>
        <dbReference type="EMBL" id="MYN04717.1"/>
    </source>
</evidence>
<keyword evidence="3" id="KW-0540">Nuclease</keyword>
<reference evidence="3 4" key="1">
    <citation type="submission" date="2019-12" db="EMBL/GenBank/DDBJ databases">
        <title>Novel species isolated from a subtropical stream in China.</title>
        <authorList>
            <person name="Lu H."/>
        </authorList>
    </citation>
    <scope>NUCLEOTIDE SEQUENCE [LARGE SCALE GENOMIC DNA]</scope>
    <source>
        <strain evidence="3 4">DS3</strain>
    </source>
</reference>